<gene>
    <name evidence="3" type="ORF">PCOR1329_LOCUS26891</name>
</gene>
<sequence length="417" mass="44718">AAGRVELRRALFRGAASHWLGGVAALLQAQAGLGGLRDPRSHRTALELARALLDHEMVRVMEACGATQASNPDFQEWATVVAAARGDKRAVALWAPAARPDWREPPPGVRWTALMAAAAQGHAGISRSLLEGRACAARRDAQGRTPGDLARGGGHALLASTLDKLAAAHVEGRVAGGEARAAVEASLMPEEWRAGPGWEVEEPEVEEEAAESEPSDEGPPPAGAPEPVWGASGAYPRRLIARVIAGHALRPGGILHTLDAYVRVRLSYMPLSGCKFTQTVPNNSNPLFDHEFEFQVRSRTDWLYCAVFDSGSFSDDLLGRCDLKLSKFELRLLHGEEVIVRKVLRKQTVGLNNQELTVGIRYPAPDENVRRCDNEVAPHVTCSYPSGSPGARGVPDDGAAEAAQPTPSLHRPLLGFL</sequence>
<evidence type="ECO:0000256" key="1">
    <source>
        <dbReference type="SAM" id="MobiDB-lite"/>
    </source>
</evidence>
<feature type="region of interest" description="Disordered" evidence="1">
    <location>
        <begin position="384"/>
        <end position="406"/>
    </location>
</feature>
<proteinExistence type="predicted"/>
<evidence type="ECO:0000313" key="4">
    <source>
        <dbReference type="Proteomes" id="UP001189429"/>
    </source>
</evidence>
<evidence type="ECO:0000259" key="2">
    <source>
        <dbReference type="PROSITE" id="PS50004"/>
    </source>
</evidence>
<dbReference type="Pfam" id="PF00168">
    <property type="entry name" value="C2"/>
    <property type="match status" value="1"/>
</dbReference>
<dbReference type="PROSITE" id="PS50004">
    <property type="entry name" value="C2"/>
    <property type="match status" value="1"/>
</dbReference>
<keyword evidence="4" id="KW-1185">Reference proteome</keyword>
<feature type="non-terminal residue" evidence="3">
    <location>
        <position position="1"/>
    </location>
</feature>
<dbReference type="InterPro" id="IPR000008">
    <property type="entry name" value="C2_dom"/>
</dbReference>
<dbReference type="CDD" id="cd00030">
    <property type="entry name" value="C2"/>
    <property type="match status" value="1"/>
</dbReference>
<protein>
    <recommendedName>
        <fullName evidence="2">C2 domain-containing protein</fullName>
    </recommendedName>
</protein>
<dbReference type="EMBL" id="CAUYUJ010009641">
    <property type="protein sequence ID" value="CAK0827317.1"/>
    <property type="molecule type" value="Genomic_DNA"/>
</dbReference>
<comment type="caution">
    <text evidence="3">The sequence shown here is derived from an EMBL/GenBank/DDBJ whole genome shotgun (WGS) entry which is preliminary data.</text>
</comment>
<evidence type="ECO:0000313" key="3">
    <source>
        <dbReference type="EMBL" id="CAK0827317.1"/>
    </source>
</evidence>
<dbReference type="InterPro" id="IPR036770">
    <property type="entry name" value="Ankyrin_rpt-contain_sf"/>
</dbReference>
<accession>A0ABN9S867</accession>
<reference evidence="3" key="1">
    <citation type="submission" date="2023-10" db="EMBL/GenBank/DDBJ databases">
        <authorList>
            <person name="Chen Y."/>
            <person name="Shah S."/>
            <person name="Dougan E. K."/>
            <person name="Thang M."/>
            <person name="Chan C."/>
        </authorList>
    </citation>
    <scope>NUCLEOTIDE SEQUENCE [LARGE SCALE GENOMIC DNA]</scope>
</reference>
<dbReference type="Proteomes" id="UP001189429">
    <property type="component" value="Unassembled WGS sequence"/>
</dbReference>
<dbReference type="Gene3D" id="2.60.40.150">
    <property type="entry name" value="C2 domain"/>
    <property type="match status" value="1"/>
</dbReference>
<name>A0ABN9S867_9DINO</name>
<feature type="compositionally biased region" description="Acidic residues" evidence="1">
    <location>
        <begin position="199"/>
        <end position="216"/>
    </location>
</feature>
<feature type="domain" description="C2" evidence="2">
    <location>
        <begin position="220"/>
        <end position="339"/>
    </location>
</feature>
<dbReference type="Gene3D" id="1.25.40.20">
    <property type="entry name" value="Ankyrin repeat-containing domain"/>
    <property type="match status" value="1"/>
</dbReference>
<dbReference type="InterPro" id="IPR035892">
    <property type="entry name" value="C2_domain_sf"/>
</dbReference>
<dbReference type="SUPFAM" id="SSF49562">
    <property type="entry name" value="C2 domain (Calcium/lipid-binding domain, CaLB)"/>
    <property type="match status" value="1"/>
</dbReference>
<organism evidence="3 4">
    <name type="scientific">Prorocentrum cordatum</name>
    <dbReference type="NCBI Taxonomy" id="2364126"/>
    <lineage>
        <taxon>Eukaryota</taxon>
        <taxon>Sar</taxon>
        <taxon>Alveolata</taxon>
        <taxon>Dinophyceae</taxon>
        <taxon>Prorocentrales</taxon>
        <taxon>Prorocentraceae</taxon>
        <taxon>Prorocentrum</taxon>
    </lineage>
</organism>
<dbReference type="SMART" id="SM00239">
    <property type="entry name" value="C2"/>
    <property type="match status" value="1"/>
</dbReference>
<dbReference type="SUPFAM" id="SSF48403">
    <property type="entry name" value="Ankyrin repeat"/>
    <property type="match status" value="1"/>
</dbReference>
<feature type="region of interest" description="Disordered" evidence="1">
    <location>
        <begin position="193"/>
        <end position="229"/>
    </location>
</feature>